<accession>A0ABW3SXL9</accession>
<keyword evidence="2" id="KW-1133">Transmembrane helix</keyword>
<evidence type="ECO:0000313" key="3">
    <source>
        <dbReference type="EMBL" id="MFD1188315.1"/>
    </source>
</evidence>
<evidence type="ECO:0000313" key="4">
    <source>
        <dbReference type="Proteomes" id="UP001597094"/>
    </source>
</evidence>
<feature type="transmembrane region" description="Helical" evidence="2">
    <location>
        <begin position="35"/>
        <end position="56"/>
    </location>
</feature>
<dbReference type="InterPro" id="IPR002528">
    <property type="entry name" value="MATE_fam"/>
</dbReference>
<reference evidence="4" key="1">
    <citation type="journal article" date="2019" name="Int. J. Syst. Evol. Microbiol.">
        <title>The Global Catalogue of Microorganisms (GCM) 10K type strain sequencing project: providing services to taxonomists for standard genome sequencing and annotation.</title>
        <authorList>
            <consortium name="The Broad Institute Genomics Platform"/>
            <consortium name="The Broad Institute Genome Sequencing Center for Infectious Disease"/>
            <person name="Wu L."/>
            <person name="Ma J."/>
        </authorList>
    </citation>
    <scope>NUCLEOTIDE SEQUENCE [LARGE SCALE GENOMIC DNA]</scope>
    <source>
        <strain evidence="4">JCM 31319</strain>
    </source>
</reference>
<gene>
    <name evidence="3" type="ORF">ACFQ2O_19040</name>
</gene>
<keyword evidence="2" id="KW-0812">Transmembrane</keyword>
<protein>
    <submittedName>
        <fullName evidence="3">MATE family efflux transporter</fullName>
    </submittedName>
</protein>
<keyword evidence="1" id="KW-0813">Transport</keyword>
<dbReference type="Pfam" id="PF01554">
    <property type="entry name" value="MatE"/>
    <property type="match status" value="1"/>
</dbReference>
<evidence type="ECO:0000256" key="2">
    <source>
        <dbReference type="SAM" id="Phobius"/>
    </source>
</evidence>
<evidence type="ECO:0000256" key="1">
    <source>
        <dbReference type="ARBA" id="ARBA00022448"/>
    </source>
</evidence>
<name>A0ABW3SXL9_9BACT</name>
<comment type="caution">
    <text evidence="3">The sequence shown here is derived from an EMBL/GenBank/DDBJ whole genome shotgun (WGS) entry which is preliminary data.</text>
</comment>
<keyword evidence="2" id="KW-0472">Membrane</keyword>
<feature type="transmembrane region" description="Helical" evidence="2">
    <location>
        <begin position="76"/>
        <end position="97"/>
    </location>
</feature>
<dbReference type="PANTHER" id="PTHR43298">
    <property type="entry name" value="MULTIDRUG RESISTANCE PROTEIN NORM-RELATED"/>
    <property type="match status" value="1"/>
</dbReference>
<organism evidence="3 4">
    <name type="scientific">Pontibacter rugosus</name>
    <dbReference type="NCBI Taxonomy" id="1745966"/>
    <lineage>
        <taxon>Bacteria</taxon>
        <taxon>Pseudomonadati</taxon>
        <taxon>Bacteroidota</taxon>
        <taxon>Cytophagia</taxon>
        <taxon>Cytophagales</taxon>
        <taxon>Hymenobacteraceae</taxon>
        <taxon>Pontibacter</taxon>
    </lineage>
</organism>
<dbReference type="EMBL" id="JBHTLD010000249">
    <property type="protein sequence ID" value="MFD1188315.1"/>
    <property type="molecule type" value="Genomic_DNA"/>
</dbReference>
<dbReference type="Proteomes" id="UP001597094">
    <property type="component" value="Unassembled WGS sequence"/>
</dbReference>
<dbReference type="InterPro" id="IPR050222">
    <property type="entry name" value="MATE_MdtK"/>
</dbReference>
<sequence>MIIYAVGMGISIAATAMVSRRVGEKNFEEAGSITLQLIVTGVVLALLMGGVATYFGADTLALMGATPAIIATGTTYAQITFAGNIAIIMLFLINGAFRSAGQPHLAMCALWLSNGANNILDPLLIFGIGSIEGLEGAAWATTTG</sequence>
<dbReference type="RefSeq" id="WP_377531721.1">
    <property type="nucleotide sequence ID" value="NZ_JBHTLD010000249.1"/>
</dbReference>
<proteinExistence type="predicted"/>
<dbReference type="PANTHER" id="PTHR43298:SF2">
    <property type="entry name" value="FMN_FAD EXPORTER YEEO-RELATED"/>
    <property type="match status" value="1"/>
</dbReference>
<keyword evidence="4" id="KW-1185">Reference proteome</keyword>